<dbReference type="SUPFAM" id="SSF53850">
    <property type="entry name" value="Periplasmic binding protein-like II"/>
    <property type="match status" value="1"/>
</dbReference>
<evidence type="ECO:0000313" key="7">
    <source>
        <dbReference type="Proteomes" id="UP000014136"/>
    </source>
</evidence>
<keyword evidence="2" id="KW-0805">Transcription regulation</keyword>
<name>S0J125_9ENTE</name>
<accession>S0J125</accession>
<sequence>MDMINLRTFHYCATHLSFSKAAQYLNISQPAVTNQIKKIEQSLGHELFIRAGRKLFLTDSGEILFQCSSKIFNLLDDAIRKIDNQSKDILQLRIAGDLNYLSMHLSNFIPKLYENFPHVQIEVITVEHSKKIFEGVRDHKYDIGIMSGNYSTFGIRQRVLSEDKVSLVTSKELAAALKKNPELELPLLEYRSQSSYSSFLMDFMIQNKLTQRKRITFNNLELIRKALLRHTGIAVLSEEVLQKDIHEGRIKVLSTPDFKEVKIKTRLIFRTSNPMHTQIEKCSDLIMSEIHPL</sequence>
<keyword evidence="3" id="KW-0238">DNA-binding</keyword>
<dbReference type="HOGENOM" id="CLU_039613_6_2_9"/>
<evidence type="ECO:0000256" key="4">
    <source>
        <dbReference type="ARBA" id="ARBA00023163"/>
    </source>
</evidence>
<evidence type="ECO:0000256" key="3">
    <source>
        <dbReference type="ARBA" id="ARBA00023125"/>
    </source>
</evidence>
<gene>
    <name evidence="6" type="ORF">OMQ_02392</name>
</gene>
<evidence type="ECO:0000256" key="2">
    <source>
        <dbReference type="ARBA" id="ARBA00023015"/>
    </source>
</evidence>
<dbReference type="Pfam" id="PF00126">
    <property type="entry name" value="HTH_1"/>
    <property type="match status" value="1"/>
</dbReference>
<dbReference type="CDD" id="cd05466">
    <property type="entry name" value="PBP2_LTTR_substrate"/>
    <property type="match status" value="1"/>
</dbReference>
<dbReference type="PANTHER" id="PTHR30126">
    <property type="entry name" value="HTH-TYPE TRANSCRIPTIONAL REGULATOR"/>
    <property type="match status" value="1"/>
</dbReference>
<dbReference type="RefSeq" id="WP_016176145.1">
    <property type="nucleotide sequence ID" value="NZ_KE136391.1"/>
</dbReference>
<keyword evidence="7" id="KW-1185">Reference proteome</keyword>
<comment type="similarity">
    <text evidence="1">Belongs to the LysR transcriptional regulatory family.</text>
</comment>
<dbReference type="InterPro" id="IPR036388">
    <property type="entry name" value="WH-like_DNA-bd_sf"/>
</dbReference>
<dbReference type="SUPFAM" id="SSF46785">
    <property type="entry name" value="Winged helix' DNA-binding domain"/>
    <property type="match status" value="1"/>
</dbReference>
<dbReference type="PATRIC" id="fig|1139996.3.peg.2347"/>
<dbReference type="EMBL" id="AHYT01000012">
    <property type="protein sequence ID" value="EOT25922.1"/>
    <property type="molecule type" value="Genomic_DNA"/>
</dbReference>
<dbReference type="STRING" id="41997.RV16_GL000062"/>
<evidence type="ECO:0000256" key="1">
    <source>
        <dbReference type="ARBA" id="ARBA00009437"/>
    </source>
</evidence>
<evidence type="ECO:0000259" key="5">
    <source>
        <dbReference type="PROSITE" id="PS50931"/>
    </source>
</evidence>
<dbReference type="PANTHER" id="PTHR30126:SF40">
    <property type="entry name" value="HTH-TYPE TRANSCRIPTIONAL REGULATOR GLTR"/>
    <property type="match status" value="1"/>
</dbReference>
<organism evidence="6 7">
    <name type="scientific">Enterococcus saccharolyticus subsp. saccharolyticus ATCC 43076</name>
    <dbReference type="NCBI Taxonomy" id="1139996"/>
    <lineage>
        <taxon>Bacteria</taxon>
        <taxon>Bacillati</taxon>
        <taxon>Bacillota</taxon>
        <taxon>Bacilli</taxon>
        <taxon>Lactobacillales</taxon>
        <taxon>Enterococcaceae</taxon>
        <taxon>Enterococcus</taxon>
    </lineage>
</organism>
<dbReference type="Gene3D" id="1.10.10.10">
    <property type="entry name" value="Winged helix-like DNA-binding domain superfamily/Winged helix DNA-binding domain"/>
    <property type="match status" value="1"/>
</dbReference>
<dbReference type="Proteomes" id="UP000014136">
    <property type="component" value="Unassembled WGS sequence"/>
</dbReference>
<evidence type="ECO:0000313" key="6">
    <source>
        <dbReference type="EMBL" id="EOT25922.1"/>
    </source>
</evidence>
<comment type="caution">
    <text evidence="6">The sequence shown here is derived from an EMBL/GenBank/DDBJ whole genome shotgun (WGS) entry which is preliminary data.</text>
</comment>
<dbReference type="InterPro" id="IPR036390">
    <property type="entry name" value="WH_DNA-bd_sf"/>
</dbReference>
<dbReference type="OrthoDB" id="119203at2"/>
<dbReference type="InterPro" id="IPR005119">
    <property type="entry name" value="LysR_subst-bd"/>
</dbReference>
<reference evidence="6 7" key="1">
    <citation type="submission" date="2013-03" db="EMBL/GenBank/DDBJ databases">
        <title>The Genome Sequence of Enterococcus saccharolyticus ATCC_43076 (Illumina only assembly).</title>
        <authorList>
            <consortium name="The Broad Institute Genomics Platform"/>
            <consortium name="The Broad Institute Genome Sequencing Center for Infectious Disease"/>
            <person name="Earl A."/>
            <person name="Russ C."/>
            <person name="Gilmore M."/>
            <person name="Surin D."/>
            <person name="Walker B."/>
            <person name="Young S."/>
            <person name="Zeng Q."/>
            <person name="Gargeya S."/>
            <person name="Fitzgerald M."/>
            <person name="Haas B."/>
            <person name="Abouelleil A."/>
            <person name="Allen A.W."/>
            <person name="Alvarado L."/>
            <person name="Arachchi H.M."/>
            <person name="Berlin A.M."/>
            <person name="Chapman S.B."/>
            <person name="Gainer-Dewar J."/>
            <person name="Goldberg J."/>
            <person name="Griggs A."/>
            <person name="Gujja S."/>
            <person name="Hansen M."/>
            <person name="Howarth C."/>
            <person name="Imamovic A."/>
            <person name="Ireland A."/>
            <person name="Larimer J."/>
            <person name="McCowan C."/>
            <person name="Murphy C."/>
            <person name="Pearson M."/>
            <person name="Poon T.W."/>
            <person name="Priest M."/>
            <person name="Roberts A."/>
            <person name="Saif S."/>
            <person name="Shea T."/>
            <person name="Sisk P."/>
            <person name="Sykes S."/>
            <person name="Wortman J."/>
            <person name="Nusbaum C."/>
            <person name="Birren B."/>
        </authorList>
    </citation>
    <scope>NUCLEOTIDE SEQUENCE [LARGE SCALE GENOMIC DNA]</scope>
    <source>
        <strain evidence="6 7">ATCC 43076</strain>
    </source>
</reference>
<feature type="domain" description="HTH lysR-type" evidence="5">
    <location>
        <begin position="1"/>
        <end position="58"/>
    </location>
</feature>
<dbReference type="eggNOG" id="COG0583">
    <property type="taxonomic scope" value="Bacteria"/>
</dbReference>
<proteinExistence type="inferred from homology"/>
<dbReference type="GO" id="GO:0000976">
    <property type="term" value="F:transcription cis-regulatory region binding"/>
    <property type="evidence" value="ECO:0007669"/>
    <property type="project" value="TreeGrafter"/>
</dbReference>
<keyword evidence="4" id="KW-0804">Transcription</keyword>
<dbReference type="Pfam" id="PF03466">
    <property type="entry name" value="LysR_substrate"/>
    <property type="match status" value="1"/>
</dbReference>
<dbReference type="PRINTS" id="PR00039">
    <property type="entry name" value="HTHLYSR"/>
</dbReference>
<dbReference type="PROSITE" id="PS50931">
    <property type="entry name" value="HTH_LYSR"/>
    <property type="match status" value="1"/>
</dbReference>
<dbReference type="InterPro" id="IPR000847">
    <property type="entry name" value="LysR_HTH_N"/>
</dbReference>
<dbReference type="AlphaFoldDB" id="S0J125"/>
<dbReference type="GO" id="GO:0003700">
    <property type="term" value="F:DNA-binding transcription factor activity"/>
    <property type="evidence" value="ECO:0007669"/>
    <property type="project" value="InterPro"/>
</dbReference>
<protein>
    <recommendedName>
        <fullName evidence="5">HTH lysR-type domain-containing protein</fullName>
    </recommendedName>
</protein>
<dbReference type="Gene3D" id="3.40.190.290">
    <property type="match status" value="1"/>
</dbReference>